<reference evidence="2 3" key="1">
    <citation type="journal article" date="2019" name="Nat. Med.">
        <title>A library of human gut bacterial isolates paired with longitudinal multiomics data enables mechanistic microbiome research.</title>
        <authorList>
            <person name="Poyet M."/>
            <person name="Groussin M."/>
            <person name="Gibbons S.M."/>
            <person name="Avila-Pacheco J."/>
            <person name="Jiang X."/>
            <person name="Kearney S.M."/>
            <person name="Perrotta A.R."/>
            <person name="Berdy B."/>
            <person name="Zhao S."/>
            <person name="Lieberman T.D."/>
            <person name="Swanson P.K."/>
            <person name="Smith M."/>
            <person name="Roesemann S."/>
            <person name="Alexander J.E."/>
            <person name="Rich S.A."/>
            <person name="Livny J."/>
            <person name="Vlamakis H."/>
            <person name="Clish C."/>
            <person name="Bullock K."/>
            <person name="Deik A."/>
            <person name="Scott J."/>
            <person name="Pierce K.A."/>
            <person name="Xavier R.J."/>
            <person name="Alm E.J."/>
        </authorList>
    </citation>
    <scope>NUCLEOTIDE SEQUENCE [LARGE SCALE GENOMIC DNA]</scope>
    <source>
        <strain evidence="2 3">BIOML-A4</strain>
    </source>
</reference>
<evidence type="ECO:0000313" key="3">
    <source>
        <dbReference type="Proteomes" id="UP000472755"/>
    </source>
</evidence>
<accession>A0A6L6LTY8</accession>
<dbReference type="AlphaFoldDB" id="A0A6L6LTY8"/>
<gene>
    <name evidence="2" type="ORF">GMD59_13065</name>
</gene>
<dbReference type="GO" id="GO:0046556">
    <property type="term" value="F:alpha-L-arabinofuranosidase activity"/>
    <property type="evidence" value="ECO:0007669"/>
    <property type="project" value="TreeGrafter"/>
</dbReference>
<feature type="domain" description="Alpha-L-arabinofuranosidase 1 catalytic" evidence="1">
    <location>
        <begin position="235"/>
        <end position="461"/>
    </location>
</feature>
<comment type="caution">
    <text evidence="2">The sequence shown here is derived from an EMBL/GenBank/DDBJ whole genome shotgun (WGS) entry which is preliminary data.</text>
</comment>
<dbReference type="PANTHER" id="PTHR31776:SF26">
    <property type="entry name" value="SECRETED ARABINOSIDASE"/>
    <property type="match status" value="1"/>
</dbReference>
<proteinExistence type="predicted"/>
<dbReference type="SUPFAM" id="SSF51445">
    <property type="entry name" value="(Trans)glycosidases"/>
    <property type="match status" value="1"/>
</dbReference>
<dbReference type="Gene3D" id="3.20.20.80">
    <property type="entry name" value="Glycosidases"/>
    <property type="match status" value="1"/>
</dbReference>
<evidence type="ECO:0000313" key="2">
    <source>
        <dbReference type="EMBL" id="MTS28210.1"/>
    </source>
</evidence>
<evidence type="ECO:0000259" key="1">
    <source>
        <dbReference type="Pfam" id="PF22848"/>
    </source>
</evidence>
<name>A0A6L6LTY8_9FIRM</name>
<dbReference type="EMBL" id="WMZU01000023">
    <property type="protein sequence ID" value="MTS28210.1"/>
    <property type="molecule type" value="Genomic_DNA"/>
</dbReference>
<sequence>MSTRISTAVRVDTSAGKAVSPVCYGWHYEEIGMIGDGGLYAEMIRNRNFAEAGLAPGMTVKNGMYENIPHPEARHKAPEYLPELNCWSVFNTDGIDIRRVTIDEKERNFEMEIRTRQLPQSGLFGVANEGFFGVCVRAGMSYRVDLVLNCDAGGFLSVCVADGQTPLTEMHTVHYDAGKSRHRFVIGAERSADNGVFLIVPGQVGVMRVSFASLFPCDTWDGGKSVFRSDIMQNMLDFKPEFLRFPGGCIVHGVNVDTMYHWKETLADISERKSTWSKWQPHYMSNGIGYHEFYELCEYLGADAMYVAPSGLVCTSWVFQKGDSTDFTHPEVDVNDYIQDCLDAIEYAIGPVDSVWGRKRAERGHPAPFPLRYVSVGNEDFGPRYYKHYHAFYTAIKERYPQLKIIANSIIGNRRNSVWDNKRVHLSEFVDPSTVEIFDEHYYETGDWLFENFDRFDEYSRTGPDLMCLELGIESNQPSDILYESLFLMMMEKNGELHPVFAGRPLMRNWDYVNGELNPYYYHTNCHSWKTIHYYAKKLFRDNRCDRVFPTTCMRADGKQILDEKTVFAVCGEDSHTGDLILKLVNLDAAPQHVPVDAGISSAVCTVSTLVNTPELPRTPEASECFGPVVRRVVVDFSTPFELPGKSVTVIRIHKAQ</sequence>
<dbReference type="InterPro" id="IPR017853">
    <property type="entry name" value="GH"/>
</dbReference>
<dbReference type="InterPro" id="IPR051563">
    <property type="entry name" value="Glycosyl_Hydrolase_51"/>
</dbReference>
<dbReference type="PANTHER" id="PTHR31776">
    <property type="entry name" value="ALPHA-L-ARABINOFURANOSIDASE 1"/>
    <property type="match status" value="1"/>
</dbReference>
<dbReference type="Proteomes" id="UP000472755">
    <property type="component" value="Unassembled WGS sequence"/>
</dbReference>
<dbReference type="InterPro" id="IPR055235">
    <property type="entry name" value="ASD1_cat"/>
</dbReference>
<dbReference type="Pfam" id="PF22848">
    <property type="entry name" value="ASD1_dom"/>
    <property type="match status" value="1"/>
</dbReference>
<protein>
    <submittedName>
        <fullName evidence="2">Alpha-L-arabinofuranosidase</fullName>
    </submittedName>
</protein>
<organism evidence="2 3">
    <name type="scientific">Ruthenibacterium lactatiformans</name>
    <dbReference type="NCBI Taxonomy" id="1550024"/>
    <lineage>
        <taxon>Bacteria</taxon>
        <taxon>Bacillati</taxon>
        <taxon>Bacillota</taxon>
        <taxon>Clostridia</taxon>
        <taxon>Eubacteriales</taxon>
        <taxon>Oscillospiraceae</taxon>
        <taxon>Ruthenibacterium</taxon>
    </lineage>
</organism>
<dbReference type="RefSeq" id="WP_172726064.1">
    <property type="nucleotide sequence ID" value="NZ_WMZN01000010.1"/>
</dbReference>